<dbReference type="Proteomes" id="UP000198238">
    <property type="component" value="Chromosome"/>
</dbReference>
<dbReference type="Gene3D" id="2.40.128.270">
    <property type="match status" value="1"/>
</dbReference>
<dbReference type="Pfam" id="PF03724">
    <property type="entry name" value="META"/>
    <property type="match status" value="1"/>
</dbReference>
<organism evidence="1 2">
    <name type="scientific">Neisseria chenwenguii</name>
    <dbReference type="NCBI Taxonomy" id="1853278"/>
    <lineage>
        <taxon>Bacteria</taxon>
        <taxon>Pseudomonadati</taxon>
        <taxon>Pseudomonadota</taxon>
        <taxon>Betaproteobacteria</taxon>
        <taxon>Neisseriales</taxon>
        <taxon>Neisseriaceae</taxon>
        <taxon>Neisseria</taxon>
    </lineage>
</organism>
<protein>
    <submittedName>
        <fullName evidence="1">Uncharacterized protein</fullName>
    </submittedName>
</protein>
<dbReference type="RefSeq" id="WP_089035687.1">
    <property type="nucleotide sequence ID" value="NZ_CP022278.1"/>
</dbReference>
<evidence type="ECO:0000313" key="2">
    <source>
        <dbReference type="Proteomes" id="UP000198238"/>
    </source>
</evidence>
<dbReference type="InterPro" id="IPR005184">
    <property type="entry name" value="DUF306_Meta_HslJ"/>
</dbReference>
<dbReference type="KEGG" id="nei:BG910_03735"/>
<dbReference type="InterPro" id="IPR038670">
    <property type="entry name" value="HslJ-like_sf"/>
</dbReference>
<evidence type="ECO:0000313" key="1">
    <source>
        <dbReference type="EMBL" id="ASK26967.1"/>
    </source>
</evidence>
<dbReference type="AlphaFoldDB" id="A0A220S0J5"/>
<dbReference type="EMBL" id="CP022278">
    <property type="protein sequence ID" value="ASK26967.1"/>
    <property type="molecule type" value="Genomic_DNA"/>
</dbReference>
<dbReference type="OrthoDB" id="8605524at2"/>
<dbReference type="PROSITE" id="PS51257">
    <property type="entry name" value="PROKAR_LIPOPROTEIN"/>
    <property type="match status" value="1"/>
</dbReference>
<proteinExistence type="predicted"/>
<reference evidence="1 2" key="1">
    <citation type="submission" date="2017-06" db="EMBL/GenBank/DDBJ databases">
        <title>Neisseria chenwenguii sp. nov., isolated from the intestinal contents of Tibetan Plateau Pika in Yushu, Qinghai Province, China.</title>
        <authorList>
            <person name="Zhang G."/>
        </authorList>
    </citation>
    <scope>NUCLEOTIDE SEQUENCE [LARGE SCALE GENOMIC DNA]</scope>
    <source>
        <strain evidence="1 2">10023</strain>
    </source>
</reference>
<sequence>MKKIAILFPLILSACFPIVYPSKVQGNHAPEFQGAWRVNAIGGSLPTDPNAVFTINTTDKGFKAVSECNKVFGEYAAEGKNLTFGVLTTQGVCKDKMLEKNFAGLFQSVRSYRLRDGRLDLLDDQGSVVIQGKRLSNERPMSRSAAGEPFYLADARRN</sequence>
<keyword evidence="2" id="KW-1185">Reference proteome</keyword>
<gene>
    <name evidence="1" type="ORF">BG910_03735</name>
</gene>
<accession>A0A220S0J5</accession>
<name>A0A220S0J5_9NEIS</name>